<evidence type="ECO:0000259" key="10">
    <source>
        <dbReference type="Pfam" id="PF01272"/>
    </source>
</evidence>
<evidence type="ECO:0000313" key="13">
    <source>
        <dbReference type="Proteomes" id="UP000051297"/>
    </source>
</evidence>
<dbReference type="GO" id="GO:0003746">
    <property type="term" value="F:translation elongation factor activity"/>
    <property type="evidence" value="ECO:0007669"/>
    <property type="project" value="UniProtKB-KW"/>
</dbReference>
<dbReference type="GO" id="GO:0070063">
    <property type="term" value="F:RNA polymerase binding"/>
    <property type="evidence" value="ECO:0007669"/>
    <property type="project" value="InterPro"/>
</dbReference>
<reference evidence="12 13" key="1">
    <citation type="submission" date="2015-05" db="EMBL/GenBank/DDBJ databases">
        <title>Critical biogeochemical functions in the subsurface are associated with bacteria from new phyla and little studied lineages.</title>
        <authorList>
            <person name="Hug L.A."/>
            <person name="Thomas B.C."/>
            <person name="Sharon I."/>
            <person name="Brown C.T."/>
            <person name="Sharma R."/>
            <person name="Hettich R.L."/>
            <person name="Wilkins M.J."/>
            <person name="Williams K.H."/>
            <person name="Singh A."/>
            <person name="Banfield J.F."/>
        </authorList>
    </citation>
    <scope>NUCLEOTIDE SEQUENCE [LARGE SCALE GENOMIC DNA]</scope>
    <source>
        <strain evidence="12">CSP1-7</strain>
    </source>
</reference>
<dbReference type="FunFam" id="1.10.287.180:FF:000001">
    <property type="entry name" value="Transcription elongation factor GreA"/>
    <property type="match status" value="1"/>
</dbReference>
<dbReference type="InterPro" id="IPR018151">
    <property type="entry name" value="TF_GreA/GreB_CS"/>
</dbReference>
<feature type="domain" description="Transcription elongation factor GreA/GreB N-terminal" evidence="11">
    <location>
        <begin position="6"/>
        <end position="76"/>
    </location>
</feature>
<evidence type="ECO:0000256" key="9">
    <source>
        <dbReference type="RuleBase" id="RU000556"/>
    </source>
</evidence>
<dbReference type="InterPro" id="IPR028624">
    <property type="entry name" value="Tscrpt_elong_fac_GreA/B"/>
</dbReference>
<accession>A0A0T5ZY43</accession>
<dbReference type="HAMAP" id="MF_00105">
    <property type="entry name" value="GreA_GreB"/>
    <property type="match status" value="1"/>
</dbReference>
<dbReference type="NCBIfam" id="NF001263">
    <property type="entry name" value="PRK00226.1-4"/>
    <property type="match status" value="1"/>
</dbReference>
<proteinExistence type="inferred from homology"/>
<keyword evidence="12" id="KW-0648">Protein biosynthesis</keyword>
<evidence type="ECO:0000259" key="11">
    <source>
        <dbReference type="Pfam" id="PF03449"/>
    </source>
</evidence>
<evidence type="ECO:0000256" key="6">
    <source>
        <dbReference type="ARBA" id="ARBA00024916"/>
    </source>
</evidence>
<dbReference type="Pfam" id="PF03449">
    <property type="entry name" value="GreA_GreB_N"/>
    <property type="match status" value="1"/>
</dbReference>
<dbReference type="Gene3D" id="1.10.287.180">
    <property type="entry name" value="Transcription elongation factor, GreA/GreB, N-terminal domain"/>
    <property type="match status" value="1"/>
</dbReference>
<organism evidence="12 13">
    <name type="scientific">candidate division WWE3 bacterium CSP1-7</name>
    <dbReference type="NCBI Taxonomy" id="1576480"/>
    <lineage>
        <taxon>Bacteria</taxon>
        <taxon>Katanobacteria</taxon>
    </lineage>
</organism>
<dbReference type="GO" id="GO:0003677">
    <property type="term" value="F:DNA binding"/>
    <property type="evidence" value="ECO:0007669"/>
    <property type="project" value="UniProtKB-UniRule"/>
</dbReference>
<dbReference type="GO" id="GO:0006354">
    <property type="term" value="P:DNA-templated transcription elongation"/>
    <property type="evidence" value="ECO:0007669"/>
    <property type="project" value="TreeGrafter"/>
</dbReference>
<dbReference type="AlphaFoldDB" id="A0A0T5ZY43"/>
<evidence type="ECO:0000256" key="5">
    <source>
        <dbReference type="ARBA" id="ARBA00023163"/>
    </source>
</evidence>
<evidence type="ECO:0000256" key="7">
    <source>
        <dbReference type="ARBA" id="ARBA00030776"/>
    </source>
</evidence>
<dbReference type="SUPFAM" id="SSF46557">
    <property type="entry name" value="GreA transcript cleavage protein, N-terminal domain"/>
    <property type="match status" value="1"/>
</dbReference>
<comment type="similarity">
    <text evidence="1 8 9">Belongs to the GreA/GreB family.</text>
</comment>
<comment type="caution">
    <text evidence="12">The sequence shown here is derived from an EMBL/GenBank/DDBJ whole genome shotgun (WGS) entry which is preliminary data.</text>
</comment>
<feature type="domain" description="Transcription elongation factor GreA/GreB C-terminal" evidence="10">
    <location>
        <begin position="82"/>
        <end position="153"/>
    </location>
</feature>
<dbReference type="InterPro" id="IPR006359">
    <property type="entry name" value="Tscrpt_elong_fac_GreA"/>
</dbReference>
<dbReference type="FunFam" id="3.10.50.30:FF:000001">
    <property type="entry name" value="Transcription elongation factor GreA"/>
    <property type="match status" value="1"/>
</dbReference>
<dbReference type="Pfam" id="PF01272">
    <property type="entry name" value="GreA_GreB"/>
    <property type="match status" value="1"/>
</dbReference>
<dbReference type="NCBIfam" id="TIGR01462">
    <property type="entry name" value="greA"/>
    <property type="match status" value="1"/>
</dbReference>
<dbReference type="Gene3D" id="3.10.50.30">
    <property type="entry name" value="Transcription elongation factor, GreA/GreB, C-terminal domain"/>
    <property type="match status" value="1"/>
</dbReference>
<dbReference type="InterPro" id="IPR023459">
    <property type="entry name" value="Tscrpt_elong_fac_GreA/B_fam"/>
</dbReference>
<evidence type="ECO:0000256" key="3">
    <source>
        <dbReference type="ARBA" id="ARBA00023015"/>
    </source>
</evidence>
<dbReference type="PATRIC" id="fig|1576480.3.peg.45"/>
<evidence type="ECO:0000256" key="2">
    <source>
        <dbReference type="ARBA" id="ARBA00013729"/>
    </source>
</evidence>
<evidence type="ECO:0000313" key="12">
    <source>
        <dbReference type="EMBL" id="KRT67638.1"/>
    </source>
</evidence>
<dbReference type="InterPro" id="IPR022691">
    <property type="entry name" value="Tscrpt_elong_fac_GreA/B_N"/>
</dbReference>
<evidence type="ECO:0000256" key="1">
    <source>
        <dbReference type="ARBA" id="ARBA00008213"/>
    </source>
</evidence>
<dbReference type="PIRSF" id="PIRSF006092">
    <property type="entry name" value="GreA_GreB"/>
    <property type="match status" value="1"/>
</dbReference>
<gene>
    <name evidence="8" type="primary">greA</name>
    <name evidence="12" type="ORF">XU08_C0001G0044</name>
</gene>
<protein>
    <recommendedName>
        <fullName evidence="2 8">Transcription elongation factor GreA</fullName>
    </recommendedName>
    <alternativeName>
        <fullName evidence="7 8">Transcript cleavage factor GreA</fullName>
    </alternativeName>
</protein>
<evidence type="ECO:0000256" key="4">
    <source>
        <dbReference type="ARBA" id="ARBA00023125"/>
    </source>
</evidence>
<comment type="function">
    <text evidence="6 8 9">Necessary for efficient RNA polymerase transcription elongation past template-encoded arresting sites. The arresting sites in DNA have the property of trapping a certain fraction of elongating RNA polymerases that pass through, resulting in locked ternary complexes. Cleavage of the nascent transcript by cleavage factors such as GreA or GreB allows the resumption of elongation from the new 3'terminus. GreA releases sequences of 2 to 3 nucleotides.</text>
</comment>
<dbReference type="InterPro" id="IPR036953">
    <property type="entry name" value="GreA/GreB_C_sf"/>
</dbReference>
<name>A0A0T5ZY43_UNCKA</name>
<dbReference type="Proteomes" id="UP000051297">
    <property type="component" value="Unassembled WGS sequence"/>
</dbReference>
<dbReference type="SUPFAM" id="SSF54534">
    <property type="entry name" value="FKBP-like"/>
    <property type="match status" value="1"/>
</dbReference>
<dbReference type="InterPro" id="IPR036805">
    <property type="entry name" value="Tscrpt_elong_fac_GreA/B_N_sf"/>
</dbReference>
<keyword evidence="5 8" id="KW-0804">Transcription</keyword>
<keyword evidence="4 8" id="KW-0238">DNA-binding</keyword>
<evidence type="ECO:0000256" key="8">
    <source>
        <dbReference type="HAMAP-Rule" id="MF_00105"/>
    </source>
</evidence>
<keyword evidence="3 8" id="KW-0805">Transcription regulation</keyword>
<dbReference type="GO" id="GO:0032784">
    <property type="term" value="P:regulation of DNA-templated transcription elongation"/>
    <property type="evidence" value="ECO:0007669"/>
    <property type="project" value="UniProtKB-UniRule"/>
</dbReference>
<dbReference type="PANTHER" id="PTHR30437">
    <property type="entry name" value="TRANSCRIPTION ELONGATION FACTOR GREA"/>
    <property type="match status" value="1"/>
</dbReference>
<dbReference type="EMBL" id="LDXK01000001">
    <property type="protein sequence ID" value="KRT67638.1"/>
    <property type="molecule type" value="Genomic_DNA"/>
</dbReference>
<keyword evidence="12" id="KW-0251">Elongation factor</keyword>
<dbReference type="STRING" id="1576480.XU08_C0001G0044"/>
<dbReference type="PROSITE" id="PS00830">
    <property type="entry name" value="GREAB_2"/>
    <property type="match status" value="1"/>
</dbReference>
<sequence>MVEEKVYLTREGLKNLKEEYDQLVNLRRKEVAEKLQKARELGDITENAAYDAARDEQAFVEGRISELDELLKNVEVLEGEKAGIVQVGSRVKVHIDGEEQEFQIVGAPEASPVDGKISHESPLGQALLGKKVGEEVEIDAPAGKLTYHVLGIK</sequence>
<dbReference type="PANTHER" id="PTHR30437:SF4">
    <property type="entry name" value="TRANSCRIPTION ELONGATION FACTOR GREA"/>
    <property type="match status" value="1"/>
</dbReference>
<dbReference type="InterPro" id="IPR001437">
    <property type="entry name" value="Tscrpt_elong_fac_GreA/B_C"/>
</dbReference>